<evidence type="ECO:0000313" key="2">
    <source>
        <dbReference type="Proteomes" id="UP000240258"/>
    </source>
</evidence>
<organism evidence="1 2">
    <name type="scientific">Fusobacterium mortiferum ATCC 9817</name>
    <dbReference type="NCBI Taxonomy" id="469616"/>
    <lineage>
        <taxon>Bacteria</taxon>
        <taxon>Fusobacteriati</taxon>
        <taxon>Fusobacteriota</taxon>
        <taxon>Fusobacteriia</taxon>
        <taxon>Fusobacteriales</taxon>
        <taxon>Fusobacteriaceae</taxon>
        <taxon>Fusobacterium</taxon>
    </lineage>
</organism>
<evidence type="ECO:0000313" key="1">
    <source>
        <dbReference type="EMBL" id="AVQ17816.1"/>
    </source>
</evidence>
<sequence>MNLTDLITTLIFLFQNCGLSFSNILSQYYPQLSYTEDENRIYINYYSYWSIWIAKNRQGNFLNALEFQIGCILQEYPIQIWGFRRPYFNQNFGILVKPIFQNFDKNIEPFNYYQYSIYNRNIMPYVFSLSTEDSENNLGVFNNKIVTKNYSHLRPLLFPLSCNNCGNFMYGGLEPFCPKCGTINLTHSSNANFLKFYFEKSLEIQIGGGN</sequence>
<name>A0ABM6TUB6_FUSMR</name>
<protein>
    <submittedName>
        <fullName evidence="1">Uncharacterized protein</fullName>
    </submittedName>
</protein>
<dbReference type="GeneID" id="62762109"/>
<keyword evidence="2" id="KW-1185">Reference proteome</keyword>
<gene>
    <name evidence="1" type="ORF">C4N19_01185</name>
</gene>
<dbReference type="RefSeq" id="WP_005882955.1">
    <property type="nucleotide sequence ID" value="NZ_CP028102.1"/>
</dbReference>
<proteinExistence type="predicted"/>
<dbReference type="Proteomes" id="UP000240258">
    <property type="component" value="Chromosome"/>
</dbReference>
<dbReference type="EMBL" id="CP028102">
    <property type="protein sequence ID" value="AVQ17816.1"/>
    <property type="molecule type" value="Genomic_DNA"/>
</dbReference>
<reference evidence="2" key="1">
    <citation type="journal article" date="2018" name="MSphere">
        <title>Fusobacterium Genomics Using MinION and Illumina Sequencing Enables Genome Completion and Correction.</title>
        <authorList>
            <person name="Todd S.M."/>
            <person name="Settlage R.E."/>
            <person name="Lahmers K.K."/>
            <person name="Slade D.J."/>
        </authorList>
    </citation>
    <scope>NUCLEOTIDE SEQUENCE [LARGE SCALE GENOMIC DNA]</scope>
    <source>
        <strain evidence="2">ATCC 9817</strain>
    </source>
</reference>
<accession>A0ABM6TUB6</accession>